<dbReference type="Gramene" id="rna30587">
    <property type="protein sequence ID" value="RHN55412.1"/>
    <property type="gene ID" value="gene30587"/>
</dbReference>
<protein>
    <submittedName>
        <fullName evidence="1">Uncharacterized protein</fullName>
    </submittedName>
</protein>
<dbReference type="EMBL" id="PSQE01000005">
    <property type="protein sequence ID" value="RHN55412.1"/>
    <property type="molecule type" value="Genomic_DNA"/>
</dbReference>
<dbReference type="AlphaFoldDB" id="A0A396HPZ6"/>
<proteinExistence type="predicted"/>
<evidence type="ECO:0000313" key="1">
    <source>
        <dbReference type="EMBL" id="RHN55412.1"/>
    </source>
</evidence>
<gene>
    <name evidence="1" type="ORF">MtrunA17_Chr5g0417491</name>
</gene>
<dbReference type="Proteomes" id="UP000265566">
    <property type="component" value="Chromosome 5"/>
</dbReference>
<organism evidence="1">
    <name type="scientific">Medicago truncatula</name>
    <name type="common">Barrel medic</name>
    <name type="synonym">Medicago tribuloides</name>
    <dbReference type="NCBI Taxonomy" id="3880"/>
    <lineage>
        <taxon>Eukaryota</taxon>
        <taxon>Viridiplantae</taxon>
        <taxon>Streptophyta</taxon>
        <taxon>Embryophyta</taxon>
        <taxon>Tracheophyta</taxon>
        <taxon>Spermatophyta</taxon>
        <taxon>Magnoliopsida</taxon>
        <taxon>eudicotyledons</taxon>
        <taxon>Gunneridae</taxon>
        <taxon>Pentapetalae</taxon>
        <taxon>rosids</taxon>
        <taxon>fabids</taxon>
        <taxon>Fabales</taxon>
        <taxon>Fabaceae</taxon>
        <taxon>Papilionoideae</taxon>
        <taxon>50 kb inversion clade</taxon>
        <taxon>NPAAA clade</taxon>
        <taxon>Hologalegina</taxon>
        <taxon>IRL clade</taxon>
        <taxon>Trifolieae</taxon>
        <taxon>Medicago</taxon>
    </lineage>
</organism>
<sequence>MKIEFRVETRKLNSWKNKYVSIGETIVHNNLVMRLCQLSFLYQNEGKSLEENCEESSQD</sequence>
<reference evidence="1" key="1">
    <citation type="journal article" date="2018" name="Nat. Plants">
        <title>Whole-genome landscape of Medicago truncatula symbiotic genes.</title>
        <authorList>
            <person name="Pecrix Y."/>
            <person name="Gamas P."/>
            <person name="Carrere S."/>
        </authorList>
    </citation>
    <scope>NUCLEOTIDE SEQUENCE</scope>
    <source>
        <tissue evidence="1">Leaves</tissue>
    </source>
</reference>
<comment type="caution">
    <text evidence="1">The sequence shown here is derived from an EMBL/GenBank/DDBJ whole genome shotgun (WGS) entry which is preliminary data.</text>
</comment>
<accession>A0A396HPZ6</accession>
<name>A0A396HPZ6_MEDTR</name>